<dbReference type="AlphaFoldDB" id="A0A9X0CS91"/>
<dbReference type="PANTHER" id="PTHR45080">
    <property type="entry name" value="CONTACTIN 5"/>
    <property type="match status" value="1"/>
</dbReference>
<accession>A0A9X0CS91</accession>
<dbReference type="CDD" id="cd12087">
    <property type="entry name" value="TM_EGFR-like"/>
    <property type="match status" value="1"/>
</dbReference>
<protein>
    <submittedName>
        <fullName evidence="7">Pho85/PhoA-like cyclin-dependent kinase pef1</fullName>
    </submittedName>
</protein>
<dbReference type="GO" id="GO:0008046">
    <property type="term" value="F:axon guidance receptor activity"/>
    <property type="evidence" value="ECO:0007669"/>
    <property type="project" value="TreeGrafter"/>
</dbReference>
<dbReference type="SMART" id="SM00408">
    <property type="entry name" value="IGc2"/>
    <property type="match status" value="4"/>
</dbReference>
<keyword evidence="5" id="KW-1133">Transmembrane helix</keyword>
<dbReference type="InterPro" id="IPR007110">
    <property type="entry name" value="Ig-like_dom"/>
</dbReference>
<feature type="domain" description="Ig-like" evidence="6">
    <location>
        <begin position="354"/>
        <end position="441"/>
    </location>
</feature>
<dbReference type="Gene3D" id="2.60.40.10">
    <property type="entry name" value="Immunoglobulins"/>
    <property type="match status" value="4"/>
</dbReference>
<keyword evidence="1" id="KW-0732">Signal</keyword>
<dbReference type="InterPro" id="IPR003598">
    <property type="entry name" value="Ig_sub2"/>
</dbReference>
<feature type="region of interest" description="Disordered" evidence="4">
    <location>
        <begin position="586"/>
        <end position="655"/>
    </location>
</feature>
<keyword evidence="2" id="KW-1015">Disulfide bond</keyword>
<evidence type="ECO:0000256" key="1">
    <source>
        <dbReference type="ARBA" id="ARBA00022729"/>
    </source>
</evidence>
<evidence type="ECO:0000256" key="3">
    <source>
        <dbReference type="ARBA" id="ARBA00023319"/>
    </source>
</evidence>
<feature type="domain" description="Ig-like" evidence="6">
    <location>
        <begin position="150"/>
        <end position="237"/>
    </location>
</feature>
<dbReference type="Pfam" id="PF07679">
    <property type="entry name" value="I-set"/>
    <property type="match status" value="1"/>
</dbReference>
<dbReference type="Proteomes" id="UP001163046">
    <property type="component" value="Unassembled WGS sequence"/>
</dbReference>
<evidence type="ECO:0000313" key="7">
    <source>
        <dbReference type="EMBL" id="KAJ7373601.1"/>
    </source>
</evidence>
<dbReference type="GO" id="GO:0005886">
    <property type="term" value="C:plasma membrane"/>
    <property type="evidence" value="ECO:0007669"/>
    <property type="project" value="TreeGrafter"/>
</dbReference>
<comment type="caution">
    <text evidence="7">The sequence shown here is derived from an EMBL/GenBank/DDBJ whole genome shotgun (WGS) entry which is preliminary data.</text>
</comment>
<dbReference type="InterPro" id="IPR003599">
    <property type="entry name" value="Ig_sub"/>
</dbReference>
<dbReference type="InterPro" id="IPR036179">
    <property type="entry name" value="Ig-like_dom_sf"/>
</dbReference>
<sequence>MLQEMEANASWLDFTSGYILLFIACGLFTIPSITCQTCHYMPLQTDPVIEISSTSSSNTLPIGASLNLTCTAKQNDDFPKKSRPNYIQWFGPHGFRQSCDAELAAPIMRCTLVVGSLTLGKFGRYTCKVSTDGGCINKNIKVNLHDIQIPEIVEAPVSQTAAIGSMVTFNCTVTGHPKPAITWTKDNDSHSVQSNPRAKVVTDNDKSHSQLVITGVTSEDYGKYQCVGNNSAGVQISSMAFLFPGAVDIQKPEIVEAPVNQTAAIGSMVTFNCTVTGHPKSAITWTKDNDSHYVQSNPRAKVVTDDDKSHSQLVIIGATSEDYGKYQCVGNNSAGVKISSVAFLYPETLDIQKPEIVEAPVSQTATIGSMVTFNCTVTGHPKPAITWTKDNGSHSVQSNPRAKVVTDYDKSHSQLVITGVTSEDYGKYQCVGNNSAGVKISIVAFLFPGAVVPNPSRSLEQQKARRSDLKMIAITVPSVIVVMLICGVSGILWYRRRRRVSETYRTHDPEISMTSITCTDSVERISLPCEANNVQEETENTYDFIDGSVPSIPALQSEKLQLPGVEIDSEDKPLLGELRVDIPATCRKPPRARHLSPTPDLEDTPPKRPPKPQRKESTESRVICSCMLQPTRQNSKREKSDTLNCKDSGYDSAESRDSICSDQEMTCMLDSERKFLEEIKEGWEIDLERLDVLRDDVLGEGEFGIVYKGRYRGEDGKDSDCCGETVERYNGLGILHLCMIENLCCTSSLPF</sequence>
<keyword evidence="5" id="KW-0472">Membrane</keyword>
<dbReference type="InterPro" id="IPR013106">
    <property type="entry name" value="Ig_V-set"/>
</dbReference>
<organism evidence="7 8">
    <name type="scientific">Desmophyllum pertusum</name>
    <dbReference type="NCBI Taxonomy" id="174260"/>
    <lineage>
        <taxon>Eukaryota</taxon>
        <taxon>Metazoa</taxon>
        <taxon>Cnidaria</taxon>
        <taxon>Anthozoa</taxon>
        <taxon>Hexacorallia</taxon>
        <taxon>Scleractinia</taxon>
        <taxon>Caryophylliina</taxon>
        <taxon>Caryophylliidae</taxon>
        <taxon>Desmophyllum</taxon>
    </lineage>
</organism>
<evidence type="ECO:0000256" key="4">
    <source>
        <dbReference type="SAM" id="MobiDB-lite"/>
    </source>
</evidence>
<dbReference type="PROSITE" id="PS50835">
    <property type="entry name" value="IG_LIKE"/>
    <property type="match status" value="4"/>
</dbReference>
<dbReference type="SMART" id="SM00409">
    <property type="entry name" value="IG"/>
    <property type="match status" value="4"/>
</dbReference>
<dbReference type="GO" id="GO:0007156">
    <property type="term" value="P:homophilic cell adhesion via plasma membrane adhesion molecules"/>
    <property type="evidence" value="ECO:0007669"/>
    <property type="project" value="TreeGrafter"/>
</dbReference>
<dbReference type="InterPro" id="IPR013098">
    <property type="entry name" value="Ig_I-set"/>
</dbReference>
<dbReference type="EMBL" id="MU826830">
    <property type="protein sequence ID" value="KAJ7373601.1"/>
    <property type="molecule type" value="Genomic_DNA"/>
</dbReference>
<keyword evidence="3" id="KW-0393">Immunoglobulin domain</keyword>
<dbReference type="GO" id="GO:0030424">
    <property type="term" value="C:axon"/>
    <property type="evidence" value="ECO:0007669"/>
    <property type="project" value="TreeGrafter"/>
</dbReference>
<dbReference type="Gene3D" id="3.30.200.20">
    <property type="entry name" value="Phosphorylase Kinase, domain 1"/>
    <property type="match status" value="1"/>
</dbReference>
<dbReference type="PANTHER" id="PTHR45080:SF8">
    <property type="entry name" value="IG-LIKE DOMAIN-CONTAINING PROTEIN"/>
    <property type="match status" value="1"/>
</dbReference>
<evidence type="ECO:0000313" key="8">
    <source>
        <dbReference type="Proteomes" id="UP001163046"/>
    </source>
</evidence>
<dbReference type="Pfam" id="PF13927">
    <property type="entry name" value="Ig_3"/>
    <property type="match status" value="2"/>
</dbReference>
<dbReference type="SMART" id="SM00406">
    <property type="entry name" value="IGv"/>
    <property type="match status" value="3"/>
</dbReference>
<dbReference type="GO" id="GO:0043025">
    <property type="term" value="C:neuronal cell body"/>
    <property type="evidence" value="ECO:0007669"/>
    <property type="project" value="TreeGrafter"/>
</dbReference>
<reference evidence="7" key="1">
    <citation type="submission" date="2023-01" db="EMBL/GenBank/DDBJ databases">
        <title>Genome assembly of the deep-sea coral Lophelia pertusa.</title>
        <authorList>
            <person name="Herrera S."/>
            <person name="Cordes E."/>
        </authorList>
    </citation>
    <scope>NUCLEOTIDE SEQUENCE</scope>
    <source>
        <strain evidence="7">USNM1676648</strain>
        <tissue evidence="7">Polyp</tissue>
    </source>
</reference>
<keyword evidence="7" id="KW-0808">Transferase</keyword>
<feature type="domain" description="Ig-like" evidence="6">
    <location>
        <begin position="252"/>
        <end position="339"/>
    </location>
</feature>
<keyword evidence="8" id="KW-1185">Reference proteome</keyword>
<evidence type="ECO:0000256" key="2">
    <source>
        <dbReference type="ARBA" id="ARBA00023157"/>
    </source>
</evidence>
<evidence type="ECO:0000259" key="6">
    <source>
        <dbReference type="PROSITE" id="PS50835"/>
    </source>
</evidence>
<feature type="transmembrane region" description="Helical" evidence="5">
    <location>
        <begin position="12"/>
        <end position="33"/>
    </location>
</feature>
<dbReference type="GO" id="GO:0050808">
    <property type="term" value="P:synapse organization"/>
    <property type="evidence" value="ECO:0007669"/>
    <property type="project" value="TreeGrafter"/>
</dbReference>
<dbReference type="FunFam" id="2.60.40.10:FF:000032">
    <property type="entry name" value="palladin isoform X1"/>
    <property type="match status" value="3"/>
</dbReference>
<dbReference type="SUPFAM" id="SSF48726">
    <property type="entry name" value="Immunoglobulin"/>
    <property type="match status" value="4"/>
</dbReference>
<feature type="transmembrane region" description="Helical" evidence="5">
    <location>
        <begin position="471"/>
        <end position="494"/>
    </location>
</feature>
<evidence type="ECO:0000256" key="5">
    <source>
        <dbReference type="SAM" id="Phobius"/>
    </source>
</evidence>
<name>A0A9X0CS91_9CNID</name>
<gene>
    <name evidence="7" type="primary">Pef1_1</name>
    <name evidence="7" type="ORF">OS493_011206</name>
</gene>
<keyword evidence="5" id="KW-0812">Transmembrane</keyword>
<feature type="region of interest" description="Disordered" evidence="4">
    <location>
        <begin position="185"/>
        <end position="204"/>
    </location>
</feature>
<feature type="domain" description="Ig-like" evidence="6">
    <location>
        <begin position="47"/>
        <end position="143"/>
    </location>
</feature>
<dbReference type="InterPro" id="IPR050958">
    <property type="entry name" value="Cell_Adh-Cytoskel_Orgn"/>
</dbReference>
<dbReference type="OrthoDB" id="5961875at2759"/>
<keyword evidence="7" id="KW-0418">Kinase</keyword>
<dbReference type="InterPro" id="IPR013783">
    <property type="entry name" value="Ig-like_fold"/>
</dbReference>
<proteinExistence type="predicted"/>
<dbReference type="GO" id="GO:0016301">
    <property type="term" value="F:kinase activity"/>
    <property type="evidence" value="ECO:0007669"/>
    <property type="project" value="UniProtKB-KW"/>
</dbReference>